<protein>
    <submittedName>
        <fullName evidence="7">TATA element modulatory factor 1</fullName>
    </submittedName>
</protein>
<feature type="domain" description="TATA element modulatory factor 1 TATA binding" evidence="6">
    <location>
        <begin position="1021"/>
        <end position="1067"/>
    </location>
</feature>
<feature type="region of interest" description="Disordered" evidence="5">
    <location>
        <begin position="326"/>
        <end position="405"/>
    </location>
</feature>
<keyword evidence="2" id="KW-0333">Golgi apparatus</keyword>
<dbReference type="GO" id="GO:0005783">
    <property type="term" value="C:endoplasmic reticulum"/>
    <property type="evidence" value="ECO:0007669"/>
    <property type="project" value="TreeGrafter"/>
</dbReference>
<evidence type="ECO:0000259" key="6">
    <source>
        <dbReference type="Pfam" id="PF12325"/>
    </source>
</evidence>
<sequence>MSWFNASHLSSFAKQALTTAQKSIDRVLDIKEEDQWGDTTEQTFTGKFSFKCFNLTWKEDRHVTDSEHTKTLPPSSEAITKPVTRTVVDESEDFFSAFLPHGDIQTVSNTKVVSVPPAKSNRRLREKADKEKELEVSDAQGQTDLGKRNVTLTNVPLSTTEVESAGVFEAALTIETKNSEKTLPVPPKEILLESKDTKSEDRQSNTPSPPVSAFSSGTSTTSDIEVLDHESVLSESSASSRQETAEAKAGLHLMQGSFQLLSASTCADFPRLDEYPKLTESSGSSSDAFERIDSFSVQSLDSRSVSEVNSDDEIPGNRTLASITAGHLPAQSAPQTNQKEEEVMTESVNDQSLDDNEMEESGRSATPVNCEQTDELQDQGPETDLTLTSQKSETVISQSTEEKQGDSPCKIFELQKIIEELSCRLEKRESQLLVVSKDKARLEEECDNLKDEMISLKEESFTVQSLKDEFTQRIAEAERKAQLACKERDIAKKEIKGLREELASRLNSNETLELIREKEEQIRELLEEGEKLSKQQLQHSNIIKKLRVKERESDAQITKQTKKLKEQEEELKHLQQVLDGKEEVEKQHRENIKKLNAVVERQEKELSKLQTSSEELQENNRSLQAALDSSYKELAELHKVNATKDSEAQELALSREVQAKEELSLALEKAQEESRLQQEALGNQVADLRLALQRAEQQQAKKEDYLREEISELQQRLQEAETRNQELSQSVTSATRPLLRQIENLQATLGAQTASWEKLEKTISDRLGETSQLAVSVEKERSATEELLAIRGQIASLESQASLLRQEKGRLQGQLDAERMRREKLEDDLSRERVELENLKGDHARVSEEAKKEKLLLTNQLEMEKMKVEQEKKKCYLAQEALKEKERKSLSLSVTDAPASSTPTLSRSSSVSGAEHAGLPSSLFSQEDSLDHSFSSMTMSISGTNLYEAARLGGGSSVIESLQSQLKLREGEIAQLQVCLGLSLELILCTITSSVFITRLWFITGCGINVLICIQFLWSSLRWRLLDLEQRHNTILQMYGEKAEEAEELRLDLEDVKNMYKTQIDELLKNQK</sequence>
<feature type="compositionally biased region" description="Polar residues" evidence="5">
    <location>
        <begin position="385"/>
        <end position="399"/>
    </location>
</feature>
<comment type="subcellular location">
    <subcellularLocation>
        <location evidence="1">Golgi apparatus</location>
    </subcellularLocation>
</comment>
<feature type="compositionally biased region" description="Basic and acidic residues" evidence="5">
    <location>
        <begin position="190"/>
        <end position="203"/>
    </location>
</feature>
<proteinExistence type="predicted"/>
<evidence type="ECO:0000256" key="3">
    <source>
        <dbReference type="ARBA" id="ARBA00023054"/>
    </source>
</evidence>
<dbReference type="AlphaFoldDB" id="A0A8C2J4A0"/>
<accession>A0A8C2J4A0</accession>
<feature type="compositionally biased region" description="Basic and acidic residues" evidence="5">
    <location>
        <begin position="126"/>
        <end position="135"/>
    </location>
</feature>
<feature type="compositionally biased region" description="Low complexity" evidence="5">
    <location>
        <begin position="897"/>
        <end position="912"/>
    </location>
</feature>
<dbReference type="PANTHER" id="PTHR46515:SF1">
    <property type="entry name" value="TATA ELEMENT MODULATORY FACTOR"/>
    <property type="match status" value="1"/>
</dbReference>
<reference evidence="7" key="1">
    <citation type="submission" date="2025-08" db="UniProtKB">
        <authorList>
            <consortium name="Ensembl"/>
        </authorList>
    </citation>
    <scope>IDENTIFICATION</scope>
</reference>
<feature type="compositionally biased region" description="Polar residues" evidence="5">
    <location>
        <begin position="299"/>
        <end position="308"/>
    </location>
</feature>
<keyword evidence="3 4" id="KW-0175">Coiled coil</keyword>
<dbReference type="PANTHER" id="PTHR46515">
    <property type="entry name" value="TATA ELEMENT MODULATORY FACTOR TMF1"/>
    <property type="match status" value="1"/>
</dbReference>
<feature type="region of interest" description="Disordered" evidence="5">
    <location>
        <begin position="888"/>
        <end position="913"/>
    </location>
</feature>
<evidence type="ECO:0000313" key="8">
    <source>
        <dbReference type="Proteomes" id="UP000694701"/>
    </source>
</evidence>
<feature type="coiled-coil region" evidence="4">
    <location>
        <begin position="1036"/>
        <end position="1066"/>
    </location>
</feature>
<dbReference type="Pfam" id="PF12329">
    <property type="entry name" value="TMF_DNA_bd"/>
    <property type="match status" value="1"/>
</dbReference>
<dbReference type="InterPro" id="IPR022091">
    <property type="entry name" value="TMF_TATA-bd"/>
</dbReference>
<dbReference type="InterPro" id="IPR022092">
    <property type="entry name" value="TMF_DNA-bd"/>
</dbReference>
<dbReference type="Pfam" id="PF12325">
    <property type="entry name" value="TMF_TATA_bd"/>
    <property type="match status" value="1"/>
</dbReference>
<dbReference type="Proteomes" id="UP000694701">
    <property type="component" value="Unplaced"/>
</dbReference>
<dbReference type="Ensembl" id="ENSCCRT00020097440.1">
    <property type="protein sequence ID" value="ENSCCRP00020089134.1"/>
    <property type="gene ID" value="ENSCCRG00020040887.1"/>
</dbReference>
<evidence type="ECO:0000313" key="7">
    <source>
        <dbReference type="Ensembl" id="ENSCCRP00020089134.1"/>
    </source>
</evidence>
<name>A0A8C2J4A0_CYPCA</name>
<evidence type="ECO:0000256" key="5">
    <source>
        <dbReference type="SAM" id="MobiDB-lite"/>
    </source>
</evidence>
<feature type="region of interest" description="Disordered" evidence="5">
    <location>
        <begin position="115"/>
        <end position="147"/>
    </location>
</feature>
<dbReference type="InterPro" id="IPR052602">
    <property type="entry name" value="Growth_transcription_reg"/>
</dbReference>
<feature type="coiled-coil region" evidence="4">
    <location>
        <begin position="411"/>
        <end position="730"/>
    </location>
</feature>
<feature type="compositionally biased region" description="Polar residues" evidence="5">
    <location>
        <begin position="213"/>
        <end position="223"/>
    </location>
</feature>
<organism evidence="7 8">
    <name type="scientific">Cyprinus carpio</name>
    <name type="common">Common carp</name>
    <dbReference type="NCBI Taxonomy" id="7962"/>
    <lineage>
        <taxon>Eukaryota</taxon>
        <taxon>Metazoa</taxon>
        <taxon>Chordata</taxon>
        <taxon>Craniata</taxon>
        <taxon>Vertebrata</taxon>
        <taxon>Euteleostomi</taxon>
        <taxon>Actinopterygii</taxon>
        <taxon>Neopterygii</taxon>
        <taxon>Teleostei</taxon>
        <taxon>Ostariophysi</taxon>
        <taxon>Cypriniformes</taxon>
        <taxon>Cyprinidae</taxon>
        <taxon>Cyprininae</taxon>
        <taxon>Cyprinus</taxon>
    </lineage>
</organism>
<feature type="region of interest" description="Disordered" evidence="5">
    <location>
        <begin position="299"/>
        <end position="318"/>
    </location>
</feature>
<dbReference type="GO" id="GO:0005794">
    <property type="term" value="C:Golgi apparatus"/>
    <property type="evidence" value="ECO:0007669"/>
    <property type="project" value="UniProtKB-SubCell"/>
</dbReference>
<evidence type="ECO:0000256" key="2">
    <source>
        <dbReference type="ARBA" id="ARBA00023034"/>
    </source>
</evidence>
<feature type="coiled-coil region" evidence="4">
    <location>
        <begin position="787"/>
        <end position="888"/>
    </location>
</feature>
<feature type="region of interest" description="Disordered" evidence="5">
    <location>
        <begin position="179"/>
        <end position="224"/>
    </location>
</feature>
<evidence type="ECO:0000256" key="4">
    <source>
        <dbReference type="SAM" id="Coils"/>
    </source>
</evidence>
<evidence type="ECO:0000256" key="1">
    <source>
        <dbReference type="ARBA" id="ARBA00004555"/>
    </source>
</evidence>